<keyword evidence="4" id="KW-0413">Isomerase</keyword>
<dbReference type="InterPro" id="IPR023222">
    <property type="entry name" value="PsbQ-like_dom_sf"/>
</dbReference>
<proteinExistence type="predicted"/>
<reference evidence="6 7" key="1">
    <citation type="journal article" date="2012" name="Genome Biol.">
        <title>The genome of the polar eukaryotic microalga coccomyxa subellipsoidea reveals traits of cold adaptation.</title>
        <authorList>
            <person name="Blanc G."/>
            <person name="Agarkova I."/>
            <person name="Grimwood J."/>
            <person name="Kuo A."/>
            <person name="Brueggeman A."/>
            <person name="Dunigan D."/>
            <person name="Gurnon J."/>
            <person name="Ladunga I."/>
            <person name="Lindquist E."/>
            <person name="Lucas S."/>
            <person name="Pangilinan J."/>
            <person name="Proschold T."/>
            <person name="Salamov A."/>
            <person name="Schmutz J."/>
            <person name="Weeks D."/>
            <person name="Yamada T."/>
            <person name="Claverie J.M."/>
            <person name="Grigoriev I."/>
            <person name="Van Etten J."/>
            <person name="Lomsadze A."/>
            <person name="Borodovsky M."/>
        </authorList>
    </citation>
    <scope>NUCLEOTIDE SEQUENCE [LARGE SCALE GENOMIC DNA]</scope>
    <source>
        <strain evidence="6 7">C-169</strain>
    </source>
</reference>
<comment type="caution">
    <text evidence="6">The sequence shown here is derived from an EMBL/GenBank/DDBJ whole genome shotgun (WGS) entry which is preliminary data.</text>
</comment>
<dbReference type="GeneID" id="17042468"/>
<organism evidence="6 7">
    <name type="scientific">Coccomyxa subellipsoidea (strain C-169)</name>
    <name type="common">Green microalga</name>
    <dbReference type="NCBI Taxonomy" id="574566"/>
    <lineage>
        <taxon>Eukaryota</taxon>
        <taxon>Viridiplantae</taxon>
        <taxon>Chlorophyta</taxon>
        <taxon>core chlorophytes</taxon>
        <taxon>Trebouxiophyceae</taxon>
        <taxon>Trebouxiophyceae incertae sedis</taxon>
        <taxon>Coccomyxaceae</taxon>
        <taxon>Coccomyxa</taxon>
        <taxon>Coccomyxa subellipsoidea</taxon>
    </lineage>
</organism>
<keyword evidence="3" id="KW-0697">Rotamase</keyword>
<dbReference type="OrthoDB" id="1735926at2759"/>
<dbReference type="EC" id="5.2.1.8" evidence="1"/>
<dbReference type="PROSITE" id="PS50072">
    <property type="entry name" value="CSA_PPIASE_2"/>
    <property type="match status" value="1"/>
</dbReference>
<protein>
    <recommendedName>
        <fullName evidence="1">peptidylprolyl isomerase</fullName>
        <ecNumber evidence="1">5.2.1.8</ecNumber>
    </recommendedName>
</protein>
<dbReference type="RefSeq" id="XP_005649010.1">
    <property type="nucleotide sequence ID" value="XM_005648953.1"/>
</dbReference>
<dbReference type="SUPFAM" id="SSF50891">
    <property type="entry name" value="Cyclophilin-like"/>
    <property type="match status" value="1"/>
</dbReference>
<dbReference type="Pfam" id="PF00160">
    <property type="entry name" value="Pro_isomerase"/>
    <property type="match status" value="1"/>
</dbReference>
<name>I0Z1E7_COCSC</name>
<dbReference type="Pfam" id="PF21329">
    <property type="entry name" value="CYP38_PsbQ-like"/>
    <property type="match status" value="1"/>
</dbReference>
<evidence type="ECO:0000256" key="1">
    <source>
        <dbReference type="ARBA" id="ARBA00013194"/>
    </source>
</evidence>
<evidence type="ECO:0000259" key="5">
    <source>
        <dbReference type="PROSITE" id="PS50072"/>
    </source>
</evidence>
<dbReference type="InterPro" id="IPR048563">
    <property type="entry name" value="CYP38_PsbQ-like"/>
</dbReference>
<feature type="domain" description="PPIase cyclophilin-type" evidence="5">
    <location>
        <begin position="169"/>
        <end position="333"/>
    </location>
</feature>
<evidence type="ECO:0000256" key="3">
    <source>
        <dbReference type="ARBA" id="ARBA00023110"/>
    </source>
</evidence>
<dbReference type="AlphaFoldDB" id="I0Z1E7"/>
<dbReference type="GO" id="GO:0003755">
    <property type="term" value="F:peptidyl-prolyl cis-trans isomerase activity"/>
    <property type="evidence" value="ECO:0007669"/>
    <property type="project" value="UniProtKB-KW"/>
</dbReference>
<evidence type="ECO:0000256" key="4">
    <source>
        <dbReference type="ARBA" id="ARBA00023235"/>
    </source>
</evidence>
<gene>
    <name evidence="6" type="ORF">COCSUDRAFT_28185</name>
</gene>
<dbReference type="Gene3D" id="2.40.100.10">
    <property type="entry name" value="Cyclophilin-like"/>
    <property type="match status" value="1"/>
</dbReference>
<dbReference type="KEGG" id="csl:COCSUDRAFT_28185"/>
<sequence length="356" mass="38789">MPQAEARLTAGDPVKNARALLRYALPIKNDSARRIQARFPIATITSLEGISEQLRIPGSKALGPISSAVRKSKSVLNNDKAKIIADFAPQNKEAGLRAIAALDKSLDEFTALLDAKDKQEIPIKQQEALGFVGQVEEAMVKGFPYEVPAQYANLPQLKGRATVDMKIKLKEVRNDGVEGGNLRIVVDGFNAPVTAGDFVDLVSRGFYTGMEIQRADGFIVQTGDPGPPDFGFREGDHVRRIPFEVMVKGDKAPFYEETLEDAGRFNDEPVLPFNAYGTMALARGEFEANSGSSQVFWLLKESELTPSGANLLDGRYAVFGYVVEGQDLLTQLQVGDLITEAKVVDGLEFLQAPKVT</sequence>
<evidence type="ECO:0000256" key="2">
    <source>
        <dbReference type="ARBA" id="ARBA00023078"/>
    </source>
</evidence>
<dbReference type="InterPro" id="IPR002130">
    <property type="entry name" value="Cyclophilin-type_PPIase_dom"/>
</dbReference>
<dbReference type="PANTHER" id="PTHR43246">
    <property type="entry name" value="PEPTIDYL-PROLYL CIS-TRANS ISOMERASE CYP38, CHLOROPLASTIC"/>
    <property type="match status" value="1"/>
</dbReference>
<evidence type="ECO:0000313" key="7">
    <source>
        <dbReference type="Proteomes" id="UP000007264"/>
    </source>
</evidence>
<keyword evidence="2" id="KW-0793">Thylakoid</keyword>
<dbReference type="STRING" id="574566.I0Z1E7"/>
<accession>I0Z1E7</accession>
<dbReference type="SUPFAM" id="SSF101112">
    <property type="entry name" value="Oxygen-evolving enhancer protein 3"/>
    <property type="match status" value="1"/>
</dbReference>
<dbReference type="Proteomes" id="UP000007264">
    <property type="component" value="Unassembled WGS sequence"/>
</dbReference>
<dbReference type="eggNOG" id="ENOG502QSSP">
    <property type="taxonomic scope" value="Eukaryota"/>
</dbReference>
<evidence type="ECO:0000313" key="6">
    <source>
        <dbReference type="EMBL" id="EIE24466.1"/>
    </source>
</evidence>
<dbReference type="InterPro" id="IPR044665">
    <property type="entry name" value="E_coli_cyclophilin_A-like"/>
</dbReference>
<dbReference type="InterPro" id="IPR029000">
    <property type="entry name" value="Cyclophilin-like_dom_sf"/>
</dbReference>
<dbReference type="EMBL" id="AGSI01000005">
    <property type="protein sequence ID" value="EIE24466.1"/>
    <property type="molecule type" value="Genomic_DNA"/>
</dbReference>
<keyword evidence="7" id="KW-1185">Reference proteome</keyword>
<dbReference type="Gene3D" id="1.20.120.290">
    <property type="entry name" value="Oxygen-evolving enhancer protein 3 (PsbQ), four-helix up-down bundle"/>
    <property type="match status" value="1"/>
</dbReference>
<dbReference type="CDD" id="cd01924">
    <property type="entry name" value="cyclophilin_TLP40_like"/>
    <property type="match status" value="1"/>
</dbReference>